<dbReference type="SUPFAM" id="SSF56112">
    <property type="entry name" value="Protein kinase-like (PK-like)"/>
    <property type="match status" value="1"/>
</dbReference>
<name>A0A4P2Q1X1_SORCE</name>
<dbReference type="AlphaFoldDB" id="A0A4P2Q1X1"/>
<reference evidence="2 3" key="1">
    <citation type="submission" date="2015-09" db="EMBL/GenBank/DDBJ databases">
        <title>Sorangium comparison.</title>
        <authorList>
            <person name="Zaburannyi N."/>
            <person name="Bunk B."/>
            <person name="Overmann J."/>
            <person name="Mueller R."/>
        </authorList>
    </citation>
    <scope>NUCLEOTIDE SEQUENCE [LARGE SCALE GENOMIC DNA]</scope>
    <source>
        <strain evidence="2 3">So ceGT47</strain>
    </source>
</reference>
<dbReference type="InterPro" id="IPR011009">
    <property type="entry name" value="Kinase-like_dom_sf"/>
</dbReference>
<dbReference type="EMBL" id="CP012670">
    <property type="protein sequence ID" value="AUX23239.1"/>
    <property type="molecule type" value="Genomic_DNA"/>
</dbReference>
<organism evidence="2 3">
    <name type="scientific">Sorangium cellulosum</name>
    <name type="common">Polyangium cellulosum</name>
    <dbReference type="NCBI Taxonomy" id="56"/>
    <lineage>
        <taxon>Bacteria</taxon>
        <taxon>Pseudomonadati</taxon>
        <taxon>Myxococcota</taxon>
        <taxon>Polyangia</taxon>
        <taxon>Polyangiales</taxon>
        <taxon>Polyangiaceae</taxon>
        <taxon>Sorangium</taxon>
    </lineage>
</organism>
<protein>
    <recommendedName>
        <fullName evidence="4">Protein kinase domain-containing protein</fullName>
    </recommendedName>
</protein>
<dbReference type="Proteomes" id="UP000295781">
    <property type="component" value="Chromosome"/>
</dbReference>
<gene>
    <name evidence="2" type="ORF">SOCEGT47_037620</name>
</gene>
<evidence type="ECO:0008006" key="4">
    <source>
        <dbReference type="Google" id="ProtNLM"/>
    </source>
</evidence>
<evidence type="ECO:0000313" key="2">
    <source>
        <dbReference type="EMBL" id="AUX23239.1"/>
    </source>
</evidence>
<evidence type="ECO:0000313" key="3">
    <source>
        <dbReference type="Proteomes" id="UP000295781"/>
    </source>
</evidence>
<proteinExistence type="predicted"/>
<accession>A0A4P2Q1X1</accession>
<feature type="compositionally biased region" description="Basic residues" evidence="1">
    <location>
        <begin position="73"/>
        <end position="85"/>
    </location>
</feature>
<feature type="region of interest" description="Disordered" evidence="1">
    <location>
        <begin position="73"/>
        <end position="124"/>
    </location>
</feature>
<dbReference type="Gene3D" id="3.30.200.20">
    <property type="entry name" value="Phosphorylase Kinase, domain 1"/>
    <property type="match status" value="1"/>
</dbReference>
<evidence type="ECO:0000256" key="1">
    <source>
        <dbReference type="SAM" id="MobiDB-lite"/>
    </source>
</evidence>
<sequence>MSSEPSQPRRVGRYLLRGPIASGGMASVHLGRLVGEAGFSRIVAIKRLPPELAAAPEIAESLREEARIVARIQLHRRARRPRSGGRRSPPPPLTPPARPGSARRRSPADPAGSTGAPRRRRPPP</sequence>
<feature type="compositionally biased region" description="Pro residues" evidence="1">
    <location>
        <begin position="88"/>
        <end position="98"/>
    </location>
</feature>